<gene>
    <name evidence="1" type="ORF">SteCoe_22262</name>
</gene>
<keyword evidence="2" id="KW-1185">Reference proteome</keyword>
<dbReference type="AlphaFoldDB" id="A0A1R2BMN1"/>
<accession>A0A1R2BMN1</accession>
<evidence type="ECO:0000313" key="1">
    <source>
        <dbReference type="EMBL" id="OMJ78021.1"/>
    </source>
</evidence>
<dbReference type="OrthoDB" id="321620at2759"/>
<sequence>MGCCVVSKKKGNERRPLMIKICRAINPEVFIVENFKIVDHTCRLKDIHNICEVKNHFLDYNATDFRCVKSVSEGKHDHSHLIVLFDRTLHLEIIDELAVIVNYSLYGFAISIGDLEDITKYCNLTRSNIEFLHLPKADNEQKISISDIIEWSYEHKDEKYMDPYKIPEFNMGKRIYFHFISIISHKSKYRI</sequence>
<name>A0A1R2BMN1_9CILI</name>
<dbReference type="Proteomes" id="UP000187209">
    <property type="component" value="Unassembled WGS sequence"/>
</dbReference>
<comment type="caution">
    <text evidence="1">The sequence shown here is derived from an EMBL/GenBank/DDBJ whole genome shotgun (WGS) entry which is preliminary data.</text>
</comment>
<protein>
    <submittedName>
        <fullName evidence="1">Uncharacterized protein</fullName>
    </submittedName>
</protein>
<reference evidence="1 2" key="1">
    <citation type="submission" date="2016-11" db="EMBL/GenBank/DDBJ databases">
        <title>The macronuclear genome of Stentor coeruleus: a giant cell with tiny introns.</title>
        <authorList>
            <person name="Slabodnick M."/>
            <person name="Ruby J.G."/>
            <person name="Reiff S.B."/>
            <person name="Swart E.C."/>
            <person name="Gosai S."/>
            <person name="Prabakaran S."/>
            <person name="Witkowska E."/>
            <person name="Larue G.E."/>
            <person name="Fisher S."/>
            <person name="Freeman R.M."/>
            <person name="Gunawardena J."/>
            <person name="Chu W."/>
            <person name="Stover N.A."/>
            <person name="Gregory B.D."/>
            <person name="Nowacki M."/>
            <person name="Derisi J."/>
            <person name="Roy S.W."/>
            <person name="Marshall W.F."/>
            <person name="Sood P."/>
        </authorList>
    </citation>
    <scope>NUCLEOTIDE SEQUENCE [LARGE SCALE GENOMIC DNA]</scope>
    <source>
        <strain evidence="1">WM001</strain>
    </source>
</reference>
<organism evidence="1 2">
    <name type="scientific">Stentor coeruleus</name>
    <dbReference type="NCBI Taxonomy" id="5963"/>
    <lineage>
        <taxon>Eukaryota</taxon>
        <taxon>Sar</taxon>
        <taxon>Alveolata</taxon>
        <taxon>Ciliophora</taxon>
        <taxon>Postciliodesmatophora</taxon>
        <taxon>Heterotrichea</taxon>
        <taxon>Heterotrichida</taxon>
        <taxon>Stentoridae</taxon>
        <taxon>Stentor</taxon>
    </lineage>
</organism>
<evidence type="ECO:0000313" key="2">
    <source>
        <dbReference type="Proteomes" id="UP000187209"/>
    </source>
</evidence>
<dbReference type="EMBL" id="MPUH01000543">
    <property type="protein sequence ID" value="OMJ78021.1"/>
    <property type="molecule type" value="Genomic_DNA"/>
</dbReference>
<proteinExistence type="predicted"/>